<evidence type="ECO:0000313" key="13">
    <source>
        <dbReference type="EMBL" id="MBB5201918.1"/>
    </source>
</evidence>
<dbReference type="EMBL" id="JACHHQ010000009">
    <property type="protein sequence ID" value="MBB5201918.1"/>
    <property type="molecule type" value="Genomic_DNA"/>
</dbReference>
<dbReference type="PANTHER" id="PTHR30012">
    <property type="entry name" value="GENERAL SECRETION PATHWAY PROTEIN"/>
    <property type="match status" value="1"/>
</dbReference>
<name>A0A840RXU9_9BURK</name>
<evidence type="ECO:0000313" key="14">
    <source>
        <dbReference type="Proteomes" id="UP000571084"/>
    </source>
</evidence>
<evidence type="ECO:0000256" key="7">
    <source>
        <dbReference type="ARBA" id="ARBA00022989"/>
    </source>
</evidence>
<keyword evidence="5" id="KW-1003">Cell membrane</keyword>
<dbReference type="Pfam" id="PF00482">
    <property type="entry name" value="T2SSF"/>
    <property type="match status" value="2"/>
</dbReference>
<protein>
    <recommendedName>
        <fullName evidence="9">General secretion pathway protein F</fullName>
    </recommendedName>
</protein>
<evidence type="ECO:0000259" key="12">
    <source>
        <dbReference type="Pfam" id="PF00482"/>
    </source>
</evidence>
<comment type="caution">
    <text evidence="13">The sequence shown here is derived from an EMBL/GenBank/DDBJ whole genome shotgun (WGS) entry which is preliminary data.</text>
</comment>
<dbReference type="Proteomes" id="UP000571084">
    <property type="component" value="Unassembled WGS sequence"/>
</dbReference>
<dbReference type="InterPro" id="IPR042094">
    <property type="entry name" value="T2SS_GspF_sf"/>
</dbReference>
<sequence length="390" mass="42919">MKQFDVLVLRDGHAEHHIVQAKDGNDATSQCAKLGQVLRIKEVKQRAKKRSKFLLALFIQELIALLDAGLALVEAIEALAEKSANEEHKEVLDGLLTYLYRGQPLSQAMEQQSEIFPTLLIASVASSEHSGQLPQALGRFHHYEVQIAGLKKKVWSALMYPLIVVSVGALILGFLVVFVIPRFATVFSGMKDLNGTAQLMVWWAGMVTEHGMELLIALGGVVATSVMALRTAKVKNALWKMVWSIKRLNEQRVLFVLARFYRTFGLLLLGGMQVVDALKLTGKLLPADRQADLQQVVRHVEEGRGVAGALVEANLTTPVAARLLRVGEKSGDLAGMCERIAQFHDEALTRAIEMFSKIFEPILMLIVGGLIGTIVFLLYMPIFELAGSVS</sequence>
<feature type="transmembrane region" description="Helical" evidence="11">
    <location>
        <begin position="253"/>
        <end position="275"/>
    </location>
</feature>
<keyword evidence="6 10" id="KW-0812">Transmembrane</keyword>
<comment type="subcellular location">
    <subcellularLocation>
        <location evidence="10">Cell inner membrane</location>
        <topology evidence="10">Multi-pass membrane protein</topology>
    </subcellularLocation>
    <subcellularLocation>
        <location evidence="2">Cell membrane</location>
        <topology evidence="2">Multi-pass membrane protein</topology>
    </subcellularLocation>
</comment>
<evidence type="ECO:0000256" key="11">
    <source>
        <dbReference type="SAM" id="Phobius"/>
    </source>
</evidence>
<keyword evidence="4 10" id="KW-0813">Transport</keyword>
<feature type="domain" description="Type II secretion system protein GspF" evidence="12">
    <location>
        <begin position="260"/>
        <end position="381"/>
    </location>
</feature>
<accession>A0A840RXU9</accession>
<organism evidence="13 14">
    <name type="scientific">Glaciimonas immobilis</name>
    <dbReference type="NCBI Taxonomy" id="728004"/>
    <lineage>
        <taxon>Bacteria</taxon>
        <taxon>Pseudomonadati</taxon>
        <taxon>Pseudomonadota</taxon>
        <taxon>Betaproteobacteria</taxon>
        <taxon>Burkholderiales</taxon>
        <taxon>Oxalobacteraceae</taxon>
        <taxon>Glaciimonas</taxon>
    </lineage>
</organism>
<dbReference type="Gene3D" id="1.20.81.30">
    <property type="entry name" value="Type II secretion system (T2SS), domain F"/>
    <property type="match status" value="2"/>
</dbReference>
<evidence type="ECO:0000256" key="6">
    <source>
        <dbReference type="ARBA" id="ARBA00022692"/>
    </source>
</evidence>
<gene>
    <name evidence="13" type="ORF">HNR39_003780</name>
</gene>
<reference evidence="13 14" key="1">
    <citation type="submission" date="2020-08" db="EMBL/GenBank/DDBJ databases">
        <title>Genomic Encyclopedia of Type Strains, Phase IV (KMG-IV): sequencing the most valuable type-strain genomes for metagenomic binning, comparative biology and taxonomic classification.</title>
        <authorList>
            <person name="Goeker M."/>
        </authorList>
    </citation>
    <scope>NUCLEOTIDE SEQUENCE [LARGE SCALE GENOMIC DNA]</scope>
    <source>
        <strain evidence="13 14">DSM 23240</strain>
    </source>
</reference>
<evidence type="ECO:0000256" key="10">
    <source>
        <dbReference type="RuleBase" id="RU003923"/>
    </source>
</evidence>
<dbReference type="InterPro" id="IPR003004">
    <property type="entry name" value="GspF/PilC"/>
</dbReference>
<dbReference type="InterPro" id="IPR001992">
    <property type="entry name" value="T2SS_GspF/T4SS_PilC_CS"/>
</dbReference>
<feature type="domain" description="Type II secretion system protein GspF" evidence="12">
    <location>
        <begin position="58"/>
        <end position="181"/>
    </location>
</feature>
<feature type="transmembrane region" description="Helical" evidence="11">
    <location>
        <begin position="158"/>
        <end position="180"/>
    </location>
</feature>
<keyword evidence="7 11" id="KW-1133">Transmembrane helix</keyword>
<dbReference type="GO" id="GO:0009306">
    <property type="term" value="P:protein secretion"/>
    <property type="evidence" value="ECO:0007669"/>
    <property type="project" value="InterPro"/>
</dbReference>
<dbReference type="RefSeq" id="WP_168054536.1">
    <property type="nucleotide sequence ID" value="NZ_JAAOZT010000005.1"/>
</dbReference>
<dbReference type="GO" id="GO:0005886">
    <property type="term" value="C:plasma membrane"/>
    <property type="evidence" value="ECO:0007669"/>
    <property type="project" value="UniProtKB-SubCell"/>
</dbReference>
<feature type="transmembrane region" description="Helical" evidence="11">
    <location>
        <begin position="362"/>
        <end position="382"/>
    </location>
</feature>
<proteinExistence type="inferred from homology"/>
<evidence type="ECO:0000256" key="3">
    <source>
        <dbReference type="ARBA" id="ARBA00005745"/>
    </source>
</evidence>
<keyword evidence="14" id="KW-1185">Reference proteome</keyword>
<feature type="transmembrane region" description="Helical" evidence="11">
    <location>
        <begin position="214"/>
        <end position="232"/>
    </location>
</feature>
<evidence type="ECO:0000256" key="2">
    <source>
        <dbReference type="ARBA" id="ARBA00004651"/>
    </source>
</evidence>
<keyword evidence="8 11" id="KW-0472">Membrane</keyword>
<dbReference type="InterPro" id="IPR018076">
    <property type="entry name" value="T2SS_GspF_dom"/>
</dbReference>
<evidence type="ECO:0000256" key="1">
    <source>
        <dbReference type="ARBA" id="ARBA00002684"/>
    </source>
</evidence>
<evidence type="ECO:0000256" key="9">
    <source>
        <dbReference type="ARBA" id="ARBA00030750"/>
    </source>
</evidence>
<dbReference type="AlphaFoldDB" id="A0A840RXU9"/>
<evidence type="ECO:0000256" key="8">
    <source>
        <dbReference type="ARBA" id="ARBA00023136"/>
    </source>
</evidence>
<dbReference type="PROSITE" id="PS00874">
    <property type="entry name" value="T2SP_F"/>
    <property type="match status" value="1"/>
</dbReference>
<dbReference type="PANTHER" id="PTHR30012:SF0">
    <property type="entry name" value="TYPE II SECRETION SYSTEM PROTEIN F-RELATED"/>
    <property type="match status" value="1"/>
</dbReference>
<evidence type="ECO:0000256" key="5">
    <source>
        <dbReference type="ARBA" id="ARBA00022475"/>
    </source>
</evidence>
<comment type="similarity">
    <text evidence="3 10">Belongs to the GSP F family.</text>
</comment>
<dbReference type="PRINTS" id="PR00812">
    <property type="entry name" value="BCTERIALGSPF"/>
</dbReference>
<comment type="function">
    <text evidence="1">Component of the type II secretion system inner membrane complex required for the energy-dependent secretion of extracellular factors such as proteases and toxins from the periplasm.</text>
</comment>
<evidence type="ECO:0000256" key="4">
    <source>
        <dbReference type="ARBA" id="ARBA00022448"/>
    </source>
</evidence>